<accession>A0ABW4ZET0</accession>
<dbReference type="PANTHER" id="PTHR33546">
    <property type="entry name" value="LARGE, MULTIFUNCTIONAL SECRETED PROTEIN-RELATED"/>
    <property type="match status" value="1"/>
</dbReference>
<evidence type="ECO:0000256" key="2">
    <source>
        <dbReference type="ARBA" id="ARBA00022723"/>
    </source>
</evidence>
<evidence type="ECO:0000313" key="8">
    <source>
        <dbReference type="Proteomes" id="UP001597389"/>
    </source>
</evidence>
<feature type="chain" id="PRO_5046047626" evidence="5">
    <location>
        <begin position="20"/>
        <end position="702"/>
    </location>
</feature>
<keyword evidence="5" id="KW-0732">Signal</keyword>
<dbReference type="RefSeq" id="WP_377088079.1">
    <property type="nucleotide sequence ID" value="NZ_JBHSJL010000014.1"/>
</dbReference>
<dbReference type="InterPro" id="IPR016024">
    <property type="entry name" value="ARM-type_fold"/>
</dbReference>
<dbReference type="SUPFAM" id="SSF50952">
    <property type="entry name" value="Soluble quinoprotein glucose dehydrogenase"/>
    <property type="match status" value="1"/>
</dbReference>
<keyword evidence="2 4" id="KW-0479">Metal-binding</keyword>
<reference evidence="8" key="1">
    <citation type="journal article" date="2019" name="Int. J. Syst. Evol. Microbiol.">
        <title>The Global Catalogue of Microorganisms (GCM) 10K type strain sequencing project: providing services to taxonomists for standard genome sequencing and annotation.</title>
        <authorList>
            <consortium name="The Broad Institute Genomics Platform"/>
            <consortium name="The Broad Institute Genome Sequencing Center for Infectious Disease"/>
            <person name="Wu L."/>
            <person name="Ma J."/>
        </authorList>
    </citation>
    <scope>NUCLEOTIDE SEQUENCE [LARGE SCALE GENOMIC DNA]</scope>
    <source>
        <strain evidence="8">CCUG 57942</strain>
    </source>
</reference>
<dbReference type="Gene3D" id="1.10.760.10">
    <property type="entry name" value="Cytochrome c-like domain"/>
    <property type="match status" value="1"/>
</dbReference>
<feature type="domain" description="Cytochrome c" evidence="6">
    <location>
        <begin position="575"/>
        <end position="668"/>
    </location>
</feature>
<dbReference type="Pfam" id="PF23500">
    <property type="entry name" value="DUF7133"/>
    <property type="match status" value="1"/>
</dbReference>
<sequence length="702" mass="79637">MTTYSILFSLALIAHTLAAETNNPNRQTDGTLLPLSAEESLRHIEVPDGYNIELVASEPMVQEPVCFTFDPQGALFVCEWNTYMQDQYGTGQDQPVCRIVKLTDTNGDGKMDHRSVFADKLLMPRSILALHDRILVRLSHNDTIYAFFDSNKDGVADKKTVAYQGRKVGGNIEHQDNALVWNADNRIYATGQIYHYNAGTLELQKNFGRYGQWGLTRDDLGRIYGSGNSIPVKGWHSLGGFPILTPHSDPKIYQAHFTCDVDDATDPGRNVTSTGGQTIIRSPQLQPFYGMYAIPDPVRRMVKLVDFHNNNGTRSAVVPKGFETTEFIRSADTYFRPVWTDMGPDGALYIADMSRGIIQESQWFPTERTKDPNQRWLERYHRTKDWGMLQVNSRGRIYRLVPDDKSLLDPQPKLNDLSSKQLVSYLSHPNAWWRDTAHKLIVLRNDNSALPALRQTLTHKQPLARLLSMRCLQAYDALTLDDLTNMLADSNENVRTHAVAIATEYLPQYKELQSPLLNMLNDPSPLVIDQLYASFSTLHSNTWLQARKQLVQLHPHHSGIKLQTKHQNALPHHLKKFKKAAETYAGFCVDCHGDGINGLRDDSGLMAPVFSKNQRLKNQDYLVKVLLKGIQGPLGNAETYSAGIMPPLENMYDDQQIADLANYLGFRWASWKKEISPEHVSQIRSDIKQRTTPWTFKELETK</sequence>
<organism evidence="7 8">
    <name type="scientific">Rubritalea tangerina</name>
    <dbReference type="NCBI Taxonomy" id="430798"/>
    <lineage>
        <taxon>Bacteria</taxon>
        <taxon>Pseudomonadati</taxon>
        <taxon>Verrucomicrobiota</taxon>
        <taxon>Verrucomicrobiia</taxon>
        <taxon>Verrucomicrobiales</taxon>
        <taxon>Rubritaleaceae</taxon>
        <taxon>Rubritalea</taxon>
    </lineage>
</organism>
<name>A0ABW4ZET0_9BACT</name>
<keyword evidence="1 4" id="KW-0349">Heme</keyword>
<comment type="caution">
    <text evidence="7">The sequence shown here is derived from an EMBL/GenBank/DDBJ whole genome shotgun (WGS) entry which is preliminary data.</text>
</comment>
<evidence type="ECO:0000256" key="4">
    <source>
        <dbReference type="PROSITE-ProRule" id="PRU00433"/>
    </source>
</evidence>
<dbReference type="InterPro" id="IPR011989">
    <property type="entry name" value="ARM-like"/>
</dbReference>
<evidence type="ECO:0000259" key="6">
    <source>
        <dbReference type="PROSITE" id="PS51007"/>
    </source>
</evidence>
<dbReference type="InterPro" id="IPR009056">
    <property type="entry name" value="Cyt_c-like_dom"/>
</dbReference>
<gene>
    <name evidence="7" type="ORF">ACFSW8_14475</name>
</gene>
<dbReference type="InterPro" id="IPR055557">
    <property type="entry name" value="DUF7133"/>
</dbReference>
<protein>
    <submittedName>
        <fullName evidence="7">C-type cytochrome</fullName>
    </submittedName>
</protein>
<evidence type="ECO:0000256" key="5">
    <source>
        <dbReference type="SAM" id="SignalP"/>
    </source>
</evidence>
<evidence type="ECO:0000256" key="1">
    <source>
        <dbReference type="ARBA" id="ARBA00022617"/>
    </source>
</evidence>
<dbReference type="Gene3D" id="1.25.10.10">
    <property type="entry name" value="Leucine-rich Repeat Variant"/>
    <property type="match status" value="1"/>
</dbReference>
<dbReference type="PANTHER" id="PTHR33546:SF1">
    <property type="entry name" value="LARGE, MULTIFUNCTIONAL SECRETED PROTEIN"/>
    <property type="match status" value="1"/>
</dbReference>
<dbReference type="InterPro" id="IPR036909">
    <property type="entry name" value="Cyt_c-like_dom_sf"/>
</dbReference>
<dbReference type="SUPFAM" id="SSF46626">
    <property type="entry name" value="Cytochrome c"/>
    <property type="match status" value="1"/>
</dbReference>
<dbReference type="InterPro" id="IPR011041">
    <property type="entry name" value="Quinoprot_gluc/sorb_DH_b-prop"/>
</dbReference>
<evidence type="ECO:0000256" key="3">
    <source>
        <dbReference type="ARBA" id="ARBA00023004"/>
    </source>
</evidence>
<feature type="signal peptide" evidence="5">
    <location>
        <begin position="1"/>
        <end position="19"/>
    </location>
</feature>
<dbReference type="SUPFAM" id="SSF48371">
    <property type="entry name" value="ARM repeat"/>
    <property type="match status" value="1"/>
</dbReference>
<dbReference type="Proteomes" id="UP001597389">
    <property type="component" value="Unassembled WGS sequence"/>
</dbReference>
<dbReference type="PROSITE" id="PS51007">
    <property type="entry name" value="CYTC"/>
    <property type="match status" value="1"/>
</dbReference>
<keyword evidence="8" id="KW-1185">Reference proteome</keyword>
<evidence type="ECO:0000313" key="7">
    <source>
        <dbReference type="EMBL" id="MFD2160107.1"/>
    </source>
</evidence>
<proteinExistence type="predicted"/>
<dbReference type="EMBL" id="JBHUJB010000072">
    <property type="protein sequence ID" value="MFD2160107.1"/>
    <property type="molecule type" value="Genomic_DNA"/>
</dbReference>
<keyword evidence="3 4" id="KW-0408">Iron</keyword>
<dbReference type="Pfam" id="PF13442">
    <property type="entry name" value="Cytochrome_CBB3"/>
    <property type="match status" value="1"/>
</dbReference>